<sequence>MDHDDGYAFPAANIGDTDLVALAQTNPTAAKEIARLEVLLSRGEETKEEFLQLCQLLFDVGSISASEILLRRNLDYYEGHALYVRLHGSAKQEEFATAIAAFKSQFEVDLVLMAENYFLVSMFRSNGGPRRFDDLVLLSSPCEIKFGYIEQDKVEADVTLLDPGREVFAADECLLLFFVNGVWELADPLDT</sequence>
<evidence type="ECO:0000313" key="1">
    <source>
        <dbReference type="EMBL" id="QDU28257.1"/>
    </source>
</evidence>
<dbReference type="EMBL" id="CP036274">
    <property type="protein sequence ID" value="QDU28257.1"/>
    <property type="molecule type" value="Genomic_DNA"/>
</dbReference>
<protein>
    <submittedName>
        <fullName evidence="1">Uncharacterized protein</fullName>
    </submittedName>
</protein>
<proteinExistence type="predicted"/>
<evidence type="ECO:0000313" key="2">
    <source>
        <dbReference type="Proteomes" id="UP000315017"/>
    </source>
</evidence>
<organism evidence="1 2">
    <name type="scientific">Anatilimnocola aggregata</name>
    <dbReference type="NCBI Taxonomy" id="2528021"/>
    <lineage>
        <taxon>Bacteria</taxon>
        <taxon>Pseudomonadati</taxon>
        <taxon>Planctomycetota</taxon>
        <taxon>Planctomycetia</taxon>
        <taxon>Pirellulales</taxon>
        <taxon>Pirellulaceae</taxon>
        <taxon>Anatilimnocola</taxon>
    </lineage>
</organism>
<dbReference type="KEGG" id="aagg:ETAA8_33570"/>
<keyword evidence="2" id="KW-1185">Reference proteome</keyword>
<name>A0A517YDE5_9BACT</name>
<dbReference type="AlphaFoldDB" id="A0A517YDE5"/>
<dbReference type="Proteomes" id="UP000315017">
    <property type="component" value="Chromosome"/>
</dbReference>
<gene>
    <name evidence="1" type="ORF">ETAA8_33570</name>
</gene>
<accession>A0A517YDE5</accession>
<reference evidence="1 2" key="1">
    <citation type="submission" date="2019-02" db="EMBL/GenBank/DDBJ databases">
        <title>Deep-cultivation of Planctomycetes and their phenomic and genomic characterization uncovers novel biology.</title>
        <authorList>
            <person name="Wiegand S."/>
            <person name="Jogler M."/>
            <person name="Boedeker C."/>
            <person name="Pinto D."/>
            <person name="Vollmers J."/>
            <person name="Rivas-Marin E."/>
            <person name="Kohn T."/>
            <person name="Peeters S.H."/>
            <person name="Heuer A."/>
            <person name="Rast P."/>
            <person name="Oberbeckmann S."/>
            <person name="Bunk B."/>
            <person name="Jeske O."/>
            <person name="Meyerdierks A."/>
            <person name="Storesund J.E."/>
            <person name="Kallscheuer N."/>
            <person name="Luecker S."/>
            <person name="Lage O.M."/>
            <person name="Pohl T."/>
            <person name="Merkel B.J."/>
            <person name="Hornburger P."/>
            <person name="Mueller R.-W."/>
            <person name="Bruemmer F."/>
            <person name="Labrenz M."/>
            <person name="Spormann A.M."/>
            <person name="Op den Camp H."/>
            <person name="Overmann J."/>
            <person name="Amann R."/>
            <person name="Jetten M.S.M."/>
            <person name="Mascher T."/>
            <person name="Medema M.H."/>
            <person name="Devos D.P."/>
            <person name="Kaster A.-K."/>
            <person name="Ovreas L."/>
            <person name="Rohde M."/>
            <person name="Galperin M.Y."/>
            <person name="Jogler C."/>
        </authorList>
    </citation>
    <scope>NUCLEOTIDE SEQUENCE [LARGE SCALE GENOMIC DNA]</scope>
    <source>
        <strain evidence="1 2">ETA_A8</strain>
    </source>
</reference>